<dbReference type="PANTHER" id="PTHR37423:SF2">
    <property type="entry name" value="MEMBRANE-BOUND LYTIC MUREIN TRANSGLYCOSYLASE C"/>
    <property type="match status" value="1"/>
</dbReference>
<sequence length="239" mass="27901">MLQKTSVWMLIVSFFLLSALSIYLNHQNVTLQEKIDDMESRINEQELGMEVQAMSIEHESEMESIQGEVQNGYESWQEAEAMANHMYEDSDGHFDEDWGMFLALEAMREGIDPFLVYELLRVESGEKFEPDLVGPETEYGHAYGLAQFMKNTGPWIADMAGLPYEHDKLFDPYYSIQLAVVYLDFLYDKYEDWDHALTAYHRGIYGLEQYIEDHGHAKSWYAEEIQEKAQERSLVAFDK</sequence>
<feature type="domain" description="Transglycosylase SLT" evidence="2">
    <location>
        <begin position="106"/>
        <end position="220"/>
    </location>
</feature>
<comment type="caution">
    <text evidence="3">The sequence shown here is derived from an EMBL/GenBank/DDBJ whole genome shotgun (WGS) entry which is preliminary data.</text>
</comment>
<accession>A0A840QR33</accession>
<protein>
    <recommendedName>
        <fullName evidence="2">Transglycosylase SLT domain-containing protein</fullName>
    </recommendedName>
</protein>
<dbReference type="Gene3D" id="1.10.530.10">
    <property type="match status" value="1"/>
</dbReference>
<dbReference type="Pfam" id="PF01464">
    <property type="entry name" value="SLT"/>
    <property type="match status" value="1"/>
</dbReference>
<gene>
    <name evidence="3" type="ORF">HNQ41_002102</name>
</gene>
<dbReference type="AlphaFoldDB" id="A0A840QR33"/>
<evidence type="ECO:0000256" key="1">
    <source>
        <dbReference type="SAM" id="Phobius"/>
    </source>
</evidence>
<evidence type="ECO:0000313" key="3">
    <source>
        <dbReference type="EMBL" id="MBB5173912.1"/>
    </source>
</evidence>
<organism evidence="3 4">
    <name type="scientific">Texcoconibacillus texcoconensis</name>
    <dbReference type="NCBI Taxonomy" id="1095777"/>
    <lineage>
        <taxon>Bacteria</taxon>
        <taxon>Bacillati</taxon>
        <taxon>Bacillota</taxon>
        <taxon>Bacilli</taxon>
        <taxon>Bacillales</taxon>
        <taxon>Bacillaceae</taxon>
        <taxon>Texcoconibacillus</taxon>
    </lineage>
</organism>
<dbReference type="InterPro" id="IPR023346">
    <property type="entry name" value="Lysozyme-like_dom_sf"/>
</dbReference>
<dbReference type="EMBL" id="JACHHB010000009">
    <property type="protein sequence ID" value="MBB5173912.1"/>
    <property type="molecule type" value="Genomic_DNA"/>
</dbReference>
<reference evidence="3 4" key="1">
    <citation type="submission" date="2020-08" db="EMBL/GenBank/DDBJ databases">
        <title>Genomic Encyclopedia of Type Strains, Phase IV (KMG-IV): sequencing the most valuable type-strain genomes for metagenomic binning, comparative biology and taxonomic classification.</title>
        <authorList>
            <person name="Goeker M."/>
        </authorList>
    </citation>
    <scope>NUCLEOTIDE SEQUENCE [LARGE SCALE GENOMIC DNA]</scope>
    <source>
        <strain evidence="3 4">DSM 24696</strain>
    </source>
</reference>
<keyword evidence="1" id="KW-1133">Transmembrane helix</keyword>
<name>A0A840QR33_9BACI</name>
<evidence type="ECO:0000313" key="4">
    <source>
        <dbReference type="Proteomes" id="UP000551878"/>
    </source>
</evidence>
<evidence type="ECO:0000259" key="2">
    <source>
        <dbReference type="Pfam" id="PF01464"/>
    </source>
</evidence>
<dbReference type="Proteomes" id="UP000551878">
    <property type="component" value="Unassembled WGS sequence"/>
</dbReference>
<dbReference type="PANTHER" id="PTHR37423">
    <property type="entry name" value="SOLUBLE LYTIC MUREIN TRANSGLYCOSYLASE-RELATED"/>
    <property type="match status" value="1"/>
</dbReference>
<dbReference type="RefSeq" id="WP_343043356.1">
    <property type="nucleotide sequence ID" value="NZ_JACHHB010000009.1"/>
</dbReference>
<keyword evidence="1" id="KW-0472">Membrane</keyword>
<feature type="transmembrane region" description="Helical" evidence="1">
    <location>
        <begin position="6"/>
        <end position="24"/>
    </location>
</feature>
<keyword evidence="4" id="KW-1185">Reference proteome</keyword>
<dbReference type="InterPro" id="IPR008258">
    <property type="entry name" value="Transglycosylase_SLT_dom_1"/>
</dbReference>
<keyword evidence="1" id="KW-0812">Transmembrane</keyword>
<dbReference type="SUPFAM" id="SSF53955">
    <property type="entry name" value="Lysozyme-like"/>
    <property type="match status" value="1"/>
</dbReference>
<proteinExistence type="predicted"/>